<dbReference type="GO" id="GO:0005737">
    <property type="term" value="C:cytoplasm"/>
    <property type="evidence" value="ECO:0007669"/>
    <property type="project" value="InterPro"/>
</dbReference>
<dbReference type="GO" id="GO:0016034">
    <property type="term" value="F:maleylacetoacetate isomerase activity"/>
    <property type="evidence" value="ECO:0007669"/>
    <property type="project" value="TreeGrafter"/>
</dbReference>
<dbReference type="InterPro" id="IPR040079">
    <property type="entry name" value="Glutathione_S-Trfase"/>
</dbReference>
<dbReference type="SUPFAM" id="SSF47616">
    <property type="entry name" value="GST C-terminal domain-like"/>
    <property type="match status" value="1"/>
</dbReference>
<dbReference type="InterPro" id="IPR005955">
    <property type="entry name" value="GST_Zeta"/>
</dbReference>
<dbReference type="InterPro" id="IPR010987">
    <property type="entry name" value="Glutathione-S-Trfase_C-like"/>
</dbReference>
<feature type="domain" description="GST N-terminal" evidence="2">
    <location>
        <begin position="1"/>
        <end position="82"/>
    </location>
</feature>
<dbReference type="PANTHER" id="PTHR42673:SF21">
    <property type="entry name" value="GLUTATHIONE S-TRANSFERASE YFCF"/>
    <property type="match status" value="1"/>
</dbReference>
<keyword evidence="4" id="KW-0413">Isomerase</keyword>
<dbReference type="NCBIfam" id="TIGR01262">
    <property type="entry name" value="maiA"/>
    <property type="match status" value="1"/>
</dbReference>
<comment type="caution">
    <text evidence="4">The sequence shown here is derived from an EMBL/GenBank/DDBJ whole genome shotgun (WGS) entry which is preliminary data.</text>
</comment>
<name>A0A255Z6P1_9PROT</name>
<dbReference type="SUPFAM" id="SSF52833">
    <property type="entry name" value="Thioredoxin-like"/>
    <property type="match status" value="1"/>
</dbReference>
<evidence type="ECO:0000313" key="5">
    <source>
        <dbReference type="Proteomes" id="UP000216998"/>
    </source>
</evidence>
<feature type="domain" description="GST C-terminal" evidence="3">
    <location>
        <begin position="87"/>
        <end position="211"/>
    </location>
</feature>
<evidence type="ECO:0000259" key="3">
    <source>
        <dbReference type="PROSITE" id="PS50405"/>
    </source>
</evidence>
<dbReference type="PROSITE" id="PS50405">
    <property type="entry name" value="GST_CTER"/>
    <property type="match status" value="1"/>
</dbReference>
<dbReference type="Gene3D" id="1.20.1050.10">
    <property type="match status" value="1"/>
</dbReference>
<dbReference type="OrthoDB" id="509852at2"/>
<dbReference type="GO" id="GO:0006559">
    <property type="term" value="P:L-phenylalanine catabolic process"/>
    <property type="evidence" value="ECO:0007669"/>
    <property type="project" value="TreeGrafter"/>
</dbReference>
<dbReference type="SFLD" id="SFLDS00019">
    <property type="entry name" value="Glutathione_Transferase_(cytos"/>
    <property type="match status" value="1"/>
</dbReference>
<evidence type="ECO:0000256" key="1">
    <source>
        <dbReference type="ARBA" id="ARBA00010007"/>
    </source>
</evidence>
<reference evidence="4 5" key="1">
    <citation type="submission" date="2017-07" db="EMBL/GenBank/DDBJ databases">
        <title>Niveispirillum cyanobacteriorum sp. nov., isolated from cyanobacterial aggregates in a eutrophic lake.</title>
        <authorList>
            <person name="Cai H."/>
        </authorList>
    </citation>
    <scope>NUCLEOTIDE SEQUENCE [LARGE SCALE GENOMIC DNA]</scope>
    <source>
        <strain evidence="5">TH1-14</strain>
    </source>
</reference>
<proteinExistence type="inferred from homology"/>
<sequence length="211" mass="22733">MQLHTYFRSSAAYRVRIALALKGIAWDPAYVHLLKDGGQQKAAAYRAVNPQGLVPTLVDGDAVIPQSLAILEYLEERYPMPALLPADPAARARARSMALAIVADLHPLNNLRVLTYLRGPLGQGEEAVKAWIAHWTTEGFAALEQMVEGPDFCIGGAVSVADLCLVPQMFNARRFGVDLTPYPKLVAIDAHCQTLAAFQSAAPGQQGDAEG</sequence>
<dbReference type="InterPro" id="IPR036249">
    <property type="entry name" value="Thioredoxin-like_sf"/>
</dbReference>
<protein>
    <submittedName>
        <fullName evidence="4">Maleylacetoacetate isomerase</fullName>
    </submittedName>
</protein>
<dbReference type="PANTHER" id="PTHR42673">
    <property type="entry name" value="MALEYLACETOACETATE ISOMERASE"/>
    <property type="match status" value="1"/>
</dbReference>
<dbReference type="InterPro" id="IPR034333">
    <property type="entry name" value="GST_Zeta_N"/>
</dbReference>
<dbReference type="CDD" id="cd03191">
    <property type="entry name" value="GST_C_Zeta"/>
    <property type="match status" value="1"/>
</dbReference>
<organism evidence="4 5">
    <name type="scientific">Niveispirillum lacus</name>
    <dbReference type="NCBI Taxonomy" id="1981099"/>
    <lineage>
        <taxon>Bacteria</taxon>
        <taxon>Pseudomonadati</taxon>
        <taxon>Pseudomonadota</taxon>
        <taxon>Alphaproteobacteria</taxon>
        <taxon>Rhodospirillales</taxon>
        <taxon>Azospirillaceae</taxon>
        <taxon>Niveispirillum</taxon>
    </lineage>
</organism>
<dbReference type="InterPro" id="IPR036282">
    <property type="entry name" value="Glutathione-S-Trfase_C_sf"/>
</dbReference>
<dbReference type="Gene3D" id="3.40.30.10">
    <property type="entry name" value="Glutaredoxin"/>
    <property type="match status" value="1"/>
</dbReference>
<gene>
    <name evidence="4" type="primary">maiA</name>
    <name evidence="4" type="ORF">CHU95_04765</name>
</gene>
<dbReference type="AlphaFoldDB" id="A0A255Z6P1"/>
<dbReference type="GO" id="GO:0006749">
    <property type="term" value="P:glutathione metabolic process"/>
    <property type="evidence" value="ECO:0007669"/>
    <property type="project" value="TreeGrafter"/>
</dbReference>
<comment type="similarity">
    <text evidence="1">Belongs to the GST superfamily. Zeta family.</text>
</comment>
<dbReference type="PROSITE" id="PS50404">
    <property type="entry name" value="GST_NTER"/>
    <property type="match status" value="1"/>
</dbReference>
<keyword evidence="5" id="KW-1185">Reference proteome</keyword>
<dbReference type="InterPro" id="IPR034330">
    <property type="entry name" value="GST_Zeta_C"/>
</dbReference>
<dbReference type="InterPro" id="IPR004045">
    <property type="entry name" value="Glutathione_S-Trfase_N"/>
</dbReference>
<dbReference type="SFLD" id="SFLDG00358">
    <property type="entry name" value="Main_(cytGST)"/>
    <property type="match status" value="1"/>
</dbReference>
<dbReference type="CDD" id="cd03042">
    <property type="entry name" value="GST_N_Zeta"/>
    <property type="match status" value="1"/>
</dbReference>
<accession>A0A255Z6P1</accession>
<dbReference type="Proteomes" id="UP000216998">
    <property type="component" value="Unassembled WGS sequence"/>
</dbReference>
<evidence type="ECO:0000259" key="2">
    <source>
        <dbReference type="PROSITE" id="PS50404"/>
    </source>
</evidence>
<evidence type="ECO:0000313" key="4">
    <source>
        <dbReference type="EMBL" id="OYQ36584.1"/>
    </source>
</evidence>
<dbReference type="GO" id="GO:0004364">
    <property type="term" value="F:glutathione transferase activity"/>
    <property type="evidence" value="ECO:0007669"/>
    <property type="project" value="TreeGrafter"/>
</dbReference>
<dbReference type="Pfam" id="PF13417">
    <property type="entry name" value="GST_N_3"/>
    <property type="match status" value="1"/>
</dbReference>
<dbReference type="EMBL" id="NOXU01000022">
    <property type="protein sequence ID" value="OYQ36584.1"/>
    <property type="molecule type" value="Genomic_DNA"/>
</dbReference>